<name>A0ABW0N0C0_9ACTN</name>
<dbReference type="GO" id="GO:0003677">
    <property type="term" value="F:DNA binding"/>
    <property type="evidence" value="ECO:0007669"/>
    <property type="project" value="UniProtKB-KW"/>
</dbReference>
<dbReference type="Proteomes" id="UP001595956">
    <property type="component" value="Unassembled WGS sequence"/>
</dbReference>
<evidence type="ECO:0000313" key="1">
    <source>
        <dbReference type="EMBL" id="MFC5493331.1"/>
    </source>
</evidence>
<sequence>MRQARIEDVHALALAMPHVTVHDPEKANPVYQVGGKSFIFFRNPRPDAFDPETGERYDDVIVFWVAEEQDKEALVLDESTPFFTTPHFNGHKSVLLRGSRIGELSYDELAEVVQDAWLSRASTARGRAWLSSRTD</sequence>
<reference evidence="2" key="1">
    <citation type="journal article" date="2019" name="Int. J. Syst. Evol. Microbiol.">
        <title>The Global Catalogue of Microorganisms (GCM) 10K type strain sequencing project: providing services to taxonomists for standard genome sequencing and annotation.</title>
        <authorList>
            <consortium name="The Broad Institute Genomics Platform"/>
            <consortium name="The Broad Institute Genome Sequencing Center for Infectious Disease"/>
            <person name="Wu L."/>
            <person name="Ma J."/>
        </authorList>
    </citation>
    <scope>NUCLEOTIDE SEQUENCE [LARGE SCALE GENOMIC DNA]</scope>
    <source>
        <strain evidence="2">KACC 13778</strain>
    </source>
</reference>
<dbReference type="EMBL" id="JBHSMD010000002">
    <property type="protein sequence ID" value="MFC5493331.1"/>
    <property type="molecule type" value="Genomic_DNA"/>
</dbReference>
<keyword evidence="1" id="KW-0238">DNA-binding</keyword>
<organism evidence="1 2">
    <name type="scientific">Nocardioides caricicola</name>
    <dbReference type="NCBI Taxonomy" id="634770"/>
    <lineage>
        <taxon>Bacteria</taxon>
        <taxon>Bacillati</taxon>
        <taxon>Actinomycetota</taxon>
        <taxon>Actinomycetes</taxon>
        <taxon>Propionibacteriales</taxon>
        <taxon>Nocardioidaceae</taxon>
        <taxon>Nocardioides</taxon>
    </lineage>
</organism>
<dbReference type="Pfam" id="PF04237">
    <property type="entry name" value="YjbR"/>
    <property type="match status" value="1"/>
</dbReference>
<keyword evidence="2" id="KW-1185">Reference proteome</keyword>
<dbReference type="RefSeq" id="WP_345172345.1">
    <property type="nucleotide sequence ID" value="NZ_BAABFQ010000003.1"/>
</dbReference>
<gene>
    <name evidence="1" type="ORF">ACFPKY_09475</name>
</gene>
<protein>
    <submittedName>
        <fullName evidence="1">MmcQ/YjbR family DNA-binding protein</fullName>
    </submittedName>
</protein>
<accession>A0ABW0N0C0</accession>
<comment type="caution">
    <text evidence="1">The sequence shown here is derived from an EMBL/GenBank/DDBJ whole genome shotgun (WGS) entry which is preliminary data.</text>
</comment>
<proteinExistence type="predicted"/>
<evidence type="ECO:0000313" key="2">
    <source>
        <dbReference type="Proteomes" id="UP001595956"/>
    </source>
</evidence>
<dbReference type="InterPro" id="IPR058532">
    <property type="entry name" value="YjbR/MT2646/Rv2570-like"/>
</dbReference>